<keyword evidence="6" id="KW-1185">Reference proteome</keyword>
<dbReference type="Pfam" id="PF02801">
    <property type="entry name" value="Ketoacyl-synt_C"/>
    <property type="match status" value="1"/>
</dbReference>
<accession>A0ABX1YBY0</accession>
<dbReference type="InterPro" id="IPR016039">
    <property type="entry name" value="Thiolase-like"/>
</dbReference>
<dbReference type="NCBIfam" id="NF005490">
    <property type="entry name" value="PRK07103.1"/>
    <property type="match status" value="1"/>
</dbReference>
<evidence type="ECO:0000256" key="3">
    <source>
        <dbReference type="RuleBase" id="RU003694"/>
    </source>
</evidence>
<keyword evidence="2 3" id="KW-0808">Transferase</keyword>
<comment type="similarity">
    <text evidence="1 3">Belongs to the thiolase-like superfamily. Beta-ketoacyl-ACP synthases family.</text>
</comment>
<dbReference type="EMBL" id="WHOB01000012">
    <property type="protein sequence ID" value="NOU77420.1"/>
    <property type="molecule type" value="Genomic_DNA"/>
</dbReference>
<dbReference type="RefSeq" id="WP_171715717.1">
    <property type="nucleotide sequence ID" value="NZ_WHOB01000012.1"/>
</dbReference>
<comment type="caution">
    <text evidence="5">The sequence shown here is derived from an EMBL/GenBank/DDBJ whole genome shotgun (WGS) entry which is preliminary data.</text>
</comment>
<dbReference type="InterPro" id="IPR000794">
    <property type="entry name" value="Beta-ketoacyl_synthase"/>
</dbReference>
<dbReference type="CDD" id="cd00834">
    <property type="entry name" value="KAS_I_II"/>
    <property type="match status" value="1"/>
</dbReference>
<evidence type="ECO:0000256" key="2">
    <source>
        <dbReference type="ARBA" id="ARBA00022679"/>
    </source>
</evidence>
<organism evidence="5 6">
    <name type="scientific">Paenibacillus phytohabitans</name>
    <dbReference type="NCBI Taxonomy" id="2654978"/>
    <lineage>
        <taxon>Bacteria</taxon>
        <taxon>Bacillati</taxon>
        <taxon>Bacillota</taxon>
        <taxon>Bacilli</taxon>
        <taxon>Bacillales</taxon>
        <taxon>Paenibacillaceae</taxon>
        <taxon>Paenibacillus</taxon>
    </lineage>
</organism>
<dbReference type="Gene3D" id="3.40.47.10">
    <property type="match status" value="1"/>
</dbReference>
<dbReference type="Pfam" id="PF00109">
    <property type="entry name" value="ketoacyl-synt"/>
    <property type="match status" value="1"/>
</dbReference>
<sequence length="434" mass="45700">MKIYNGATGWRFEDFRPVTVTGMGVLSAAASGIEAFGRSLKEGRSGIGYLQGLTYPDGQPLIGAELREEGLQESFRRYEGDLSRNAGRLFRISGKSVKASALAGAEAWQQAKLNVSRPEAERIGLIIAGSNISPAVSYAAMMECGHQLELLHPRYALNYMDTHQLGVLSEMFGIQGEGATIGGASASGNAAVLRAAQLIQLGIVDVCMVIGPLADLSPLELQGFLNIGAYGGRSFHDAPAAACRPFDSRHEGFIFGQASACLILEGADSAQARQVEVLATIAGGAAALDGHSLSDPSEDGQVRTMEQALRTAGIAPSVIDYINAHGTSTPLGDVTELKSISRVFGGQLSHIRLNSTKALTGHCLYAAGVVEAVATILQLQGDFLHPLPSLEDPISREHYFASSLAEPAEFTYGLSNSYGFGGINTSIIIRKGAS</sequence>
<dbReference type="Proteomes" id="UP000596857">
    <property type="component" value="Unassembled WGS sequence"/>
</dbReference>
<gene>
    <name evidence="5" type="ORF">GC101_00850</name>
</gene>
<evidence type="ECO:0000256" key="1">
    <source>
        <dbReference type="ARBA" id="ARBA00008467"/>
    </source>
</evidence>
<evidence type="ECO:0000259" key="4">
    <source>
        <dbReference type="PROSITE" id="PS52004"/>
    </source>
</evidence>
<dbReference type="InterPro" id="IPR014030">
    <property type="entry name" value="Ketoacyl_synth_N"/>
</dbReference>
<reference evidence="5 6" key="1">
    <citation type="submission" date="2019-10" db="EMBL/GenBank/DDBJ databases">
        <title>Description of Paenibacillus terricola sp. nov.</title>
        <authorList>
            <person name="Carlier A."/>
            <person name="Qi S."/>
        </authorList>
    </citation>
    <scope>NUCLEOTIDE SEQUENCE [LARGE SCALE GENOMIC DNA]</scope>
    <source>
        <strain evidence="5 6">LMG 31459</strain>
    </source>
</reference>
<dbReference type="InterPro" id="IPR020841">
    <property type="entry name" value="PKS_Beta-ketoAc_synthase_dom"/>
</dbReference>
<dbReference type="SUPFAM" id="SSF53901">
    <property type="entry name" value="Thiolase-like"/>
    <property type="match status" value="2"/>
</dbReference>
<dbReference type="PANTHER" id="PTHR11712">
    <property type="entry name" value="POLYKETIDE SYNTHASE-RELATED"/>
    <property type="match status" value="1"/>
</dbReference>
<dbReference type="SMART" id="SM00825">
    <property type="entry name" value="PKS_KS"/>
    <property type="match status" value="1"/>
</dbReference>
<dbReference type="InterPro" id="IPR014031">
    <property type="entry name" value="Ketoacyl_synth_C"/>
</dbReference>
<name>A0ABX1YBY0_9BACL</name>
<feature type="domain" description="Ketosynthase family 3 (KS3)" evidence="4">
    <location>
        <begin position="15"/>
        <end position="431"/>
    </location>
</feature>
<proteinExistence type="inferred from homology"/>
<evidence type="ECO:0000313" key="5">
    <source>
        <dbReference type="EMBL" id="NOU77420.1"/>
    </source>
</evidence>
<dbReference type="PROSITE" id="PS52004">
    <property type="entry name" value="KS3_2"/>
    <property type="match status" value="1"/>
</dbReference>
<dbReference type="PANTHER" id="PTHR11712:SF336">
    <property type="entry name" value="3-OXOACYL-[ACYL-CARRIER-PROTEIN] SYNTHASE, MITOCHONDRIAL"/>
    <property type="match status" value="1"/>
</dbReference>
<evidence type="ECO:0000313" key="6">
    <source>
        <dbReference type="Proteomes" id="UP000596857"/>
    </source>
</evidence>
<protein>
    <submittedName>
        <fullName evidence="5">Beta-ketoacyl-ACP synthase</fullName>
    </submittedName>
</protein>